<dbReference type="RefSeq" id="WP_028494279.1">
    <property type="nucleotide sequence ID" value="NZ_CP046617.1"/>
</dbReference>
<evidence type="ECO:0000313" key="3">
    <source>
        <dbReference type="Proteomes" id="UP001317488"/>
    </source>
</evidence>
<keyword evidence="3" id="KW-1185">Reference proteome</keyword>
<evidence type="ECO:0000313" key="2">
    <source>
        <dbReference type="EMBL" id="WCM39216.1"/>
    </source>
</evidence>
<dbReference type="Proteomes" id="UP001317488">
    <property type="component" value="Chromosome"/>
</dbReference>
<dbReference type="EMBL" id="CP046617">
    <property type="protein sequence ID" value="WCM39216.1"/>
    <property type="molecule type" value="Genomic_DNA"/>
</dbReference>
<organism evidence="2 3">
    <name type="scientific">Thermus antranikianii</name>
    <dbReference type="NCBI Taxonomy" id="88190"/>
    <lineage>
        <taxon>Bacteria</taxon>
        <taxon>Thermotogati</taxon>
        <taxon>Deinococcota</taxon>
        <taxon>Deinococci</taxon>
        <taxon>Thermales</taxon>
        <taxon>Thermaceae</taxon>
        <taxon>Thermus</taxon>
    </lineage>
</organism>
<evidence type="ECO:0000256" key="1">
    <source>
        <dbReference type="SAM" id="SignalP"/>
    </source>
</evidence>
<proteinExistence type="predicted"/>
<reference evidence="2 3" key="1">
    <citation type="submission" date="2019-12" db="EMBL/GenBank/DDBJ databases">
        <authorList>
            <person name="An T."/>
        </authorList>
    </citation>
    <scope>NUCLEOTIDE SEQUENCE [LARGE SCALE GENOMIC DNA]</scope>
    <source>
        <strain evidence="2 3">JCM 19900</strain>
    </source>
</reference>
<gene>
    <name evidence="2" type="ORF">GO600_03400</name>
</gene>
<sequence length="304" mass="32920">MRKLLAIGFLLAGLMGLLVACQQGGGGTQLGDPDFRIVLSKASVDLTPSAPRQEILVQVVAKNGFNGQVTLSLEDVPEGMNASFNPGAVTPQSLEVVTGVGAATLMLEKGSAAGGNYTIKVVGQSGSVRKEVALPVTVASSLLPNQVFDFSQGIPPDWRIIDNTGNGAWSTNDECDRETDYGPLDPIQAPFAIIDSDCLGEVDVDTELWTPALNLSSFSTVKLHFDHYFYYYTDEIGDVDVSVDGGNTWINVARFQGEDVGPETRTVDISSIAAGKPNVIIRFHYYDAYWDWFWIVDNIRVEAY</sequence>
<protein>
    <recommendedName>
        <fullName evidence="4">Peptidase M6-like domain-containing protein</fullName>
    </recommendedName>
</protein>
<accession>A0ABY7RNF5</accession>
<keyword evidence="1" id="KW-0732">Signal</keyword>
<feature type="signal peptide" evidence="1">
    <location>
        <begin position="1"/>
        <end position="20"/>
    </location>
</feature>
<feature type="chain" id="PRO_5045662142" description="Peptidase M6-like domain-containing protein" evidence="1">
    <location>
        <begin position="21"/>
        <end position="304"/>
    </location>
</feature>
<dbReference type="Gene3D" id="2.60.120.200">
    <property type="match status" value="1"/>
</dbReference>
<dbReference type="PROSITE" id="PS51257">
    <property type="entry name" value="PROKAR_LIPOPROTEIN"/>
    <property type="match status" value="1"/>
</dbReference>
<evidence type="ECO:0008006" key="4">
    <source>
        <dbReference type="Google" id="ProtNLM"/>
    </source>
</evidence>
<name>A0ABY7RNF5_9DEIN</name>